<gene>
    <name evidence="3" type="ORF">GHT06_003818</name>
</gene>
<evidence type="ECO:0000313" key="4">
    <source>
        <dbReference type="Proteomes" id="UP000820818"/>
    </source>
</evidence>
<name>A0AAD5PKS2_9CRUS</name>
<evidence type="ECO:0000313" key="3">
    <source>
        <dbReference type="EMBL" id="KAI9549632.1"/>
    </source>
</evidence>
<protein>
    <recommendedName>
        <fullName evidence="2">KilA/APSES-type HTH DNA-binding domain-containing protein</fullName>
    </recommendedName>
</protein>
<feature type="domain" description="KilA/APSES-type HTH DNA-binding" evidence="2">
    <location>
        <begin position="11"/>
        <end position="157"/>
    </location>
</feature>
<sequence>MCFGERPLTAVIRAANGHDYFNGTMLCNNGRVYNKEKNGDDAEKKVVKWESRHGELLDKIVAKLNESANQGPGTNAPARHVTTMADEPTNQEGSGTHAADGRVTLTRSDMIDTSNANKKSGPVELRGTFVHIALFPAIARYICTDFAVHTDTMLSRMFTGDYPVLPEVIDICDAYNGTTTSKMAIDMDEVREARKRSAREAELEEELPVVRKRVRELEDIKEALFAIVKEKNNIIAEKNSLIVHNKELAEYRLLRNQQLENRIDSDPHTANTNVLPASLDDNTFAERCEKFRQRVRDMIPALIDAAFEGRTQAARARRVH</sequence>
<dbReference type="AlphaFoldDB" id="A0AAD5PKS2"/>
<reference evidence="3" key="1">
    <citation type="submission" date="2022-05" db="EMBL/GenBank/DDBJ databases">
        <title>A multi-omics perspective on studying reproductive biology in Daphnia sinensis.</title>
        <authorList>
            <person name="Jia J."/>
        </authorList>
    </citation>
    <scope>NUCLEOTIDE SEQUENCE</scope>
    <source>
        <strain evidence="3">WSL</strain>
    </source>
</reference>
<evidence type="ECO:0000259" key="2">
    <source>
        <dbReference type="Pfam" id="PF04383"/>
    </source>
</evidence>
<organism evidence="3 4">
    <name type="scientific">Daphnia sinensis</name>
    <dbReference type="NCBI Taxonomy" id="1820382"/>
    <lineage>
        <taxon>Eukaryota</taxon>
        <taxon>Metazoa</taxon>
        <taxon>Ecdysozoa</taxon>
        <taxon>Arthropoda</taxon>
        <taxon>Crustacea</taxon>
        <taxon>Branchiopoda</taxon>
        <taxon>Diplostraca</taxon>
        <taxon>Cladocera</taxon>
        <taxon>Anomopoda</taxon>
        <taxon>Daphniidae</taxon>
        <taxon>Daphnia</taxon>
        <taxon>Daphnia similis group</taxon>
    </lineage>
</organism>
<dbReference type="InterPro" id="IPR018004">
    <property type="entry name" value="KilA/APSES_HTH"/>
</dbReference>
<keyword evidence="1" id="KW-0175">Coiled coil</keyword>
<feature type="coiled-coil region" evidence="1">
    <location>
        <begin position="187"/>
        <end position="220"/>
    </location>
</feature>
<proteinExistence type="predicted"/>
<evidence type="ECO:0000256" key="1">
    <source>
        <dbReference type="SAM" id="Coils"/>
    </source>
</evidence>
<dbReference type="Pfam" id="PF04383">
    <property type="entry name" value="KilA-N"/>
    <property type="match status" value="1"/>
</dbReference>
<keyword evidence="4" id="KW-1185">Reference proteome</keyword>
<comment type="caution">
    <text evidence="3">The sequence shown here is derived from an EMBL/GenBank/DDBJ whole genome shotgun (WGS) entry which is preliminary data.</text>
</comment>
<accession>A0AAD5PKS2</accession>
<dbReference type="EMBL" id="WJBH02000290">
    <property type="protein sequence ID" value="KAI9549632.1"/>
    <property type="molecule type" value="Genomic_DNA"/>
</dbReference>
<dbReference type="Proteomes" id="UP000820818">
    <property type="component" value="Unassembled WGS sequence"/>
</dbReference>